<gene>
    <name evidence="1" type="ORF">GCM10008942_32940</name>
</gene>
<reference evidence="1 2" key="1">
    <citation type="journal article" date="2019" name="Int. J. Syst. Evol. Microbiol.">
        <title>The Global Catalogue of Microorganisms (GCM) 10K type strain sequencing project: providing services to taxonomists for standard genome sequencing and annotation.</title>
        <authorList>
            <consortium name="The Broad Institute Genomics Platform"/>
            <consortium name="The Broad Institute Genome Sequencing Center for Infectious Disease"/>
            <person name="Wu L."/>
            <person name="Ma J."/>
        </authorList>
    </citation>
    <scope>NUCLEOTIDE SEQUENCE [LARGE SCALE GENOMIC DNA]</scope>
    <source>
        <strain evidence="1 2">JCM 15089</strain>
    </source>
</reference>
<dbReference type="InterPro" id="IPR029016">
    <property type="entry name" value="GAF-like_dom_sf"/>
</dbReference>
<evidence type="ECO:0008006" key="3">
    <source>
        <dbReference type="Google" id="ProtNLM"/>
    </source>
</evidence>
<protein>
    <recommendedName>
        <fullName evidence="3">DUF484 family protein</fullName>
    </recommendedName>
</protein>
<evidence type="ECO:0000313" key="2">
    <source>
        <dbReference type="Proteomes" id="UP001499951"/>
    </source>
</evidence>
<dbReference type="EMBL" id="BAAADD010000009">
    <property type="protein sequence ID" value="GAA0581495.1"/>
    <property type="molecule type" value="Genomic_DNA"/>
</dbReference>
<evidence type="ECO:0000313" key="1">
    <source>
        <dbReference type="EMBL" id="GAA0581495.1"/>
    </source>
</evidence>
<comment type="caution">
    <text evidence="1">The sequence shown here is derived from an EMBL/GenBank/DDBJ whole genome shotgun (WGS) entry which is preliminary data.</text>
</comment>
<name>A0ABN1F3K1_9PROT</name>
<dbReference type="Proteomes" id="UP001499951">
    <property type="component" value="Unassembled WGS sequence"/>
</dbReference>
<keyword evidence="2" id="KW-1185">Reference proteome</keyword>
<proteinExistence type="predicted"/>
<dbReference type="Gene3D" id="3.30.450.40">
    <property type="match status" value="1"/>
</dbReference>
<accession>A0ABN1F3K1</accession>
<sequence length="206" mass="21773">MHRDQLAADGELLSLLVPARADEDGVIDFTRYVLEKLRDENLALKAERDALKSVADRGTRLSDGVKRAILDLIDARSFAEAILAATAAAPAFGADRAVFCIEAADGLAAATSCEGVRLIAPGTVTAVVGPDGMGAILSGGGELLFGRTGYRSLAAFRLRIGSQPALYVLGSLAENRFDGRDCEADLGLFARALERAIRAWLDLPKS</sequence>
<organism evidence="1 2">
    <name type="scientific">Rhizomicrobium electricum</name>
    <dbReference type="NCBI Taxonomy" id="480070"/>
    <lineage>
        <taxon>Bacteria</taxon>
        <taxon>Pseudomonadati</taxon>
        <taxon>Pseudomonadota</taxon>
        <taxon>Alphaproteobacteria</taxon>
        <taxon>Micropepsales</taxon>
        <taxon>Micropepsaceae</taxon>
        <taxon>Rhizomicrobium</taxon>
    </lineage>
</organism>